<dbReference type="AlphaFoldDB" id="A0A1E8Q0B2"/>
<keyword evidence="2" id="KW-1185">Reference proteome</keyword>
<proteinExistence type="predicted"/>
<protein>
    <submittedName>
        <fullName evidence="1">Uncharacterized protein</fullName>
    </submittedName>
</protein>
<sequence length="103" mass="11182">MDIPLHPQTVNTIANGRGFLESVRAARRGLKNIQVTVPCPDGDNTIVFDGEGMVADATFVEDIFTRYPGDKLGELLLAMSEEGYSQVSTKVGAEVSGIQERLR</sequence>
<reference evidence="1 2" key="1">
    <citation type="submission" date="2016-09" db="EMBL/GenBank/DDBJ databases">
        <title>genome sequence of Mycobacterium sp. 739 SCH.</title>
        <authorList>
            <person name="Greninger A.L."/>
            <person name="Qin X."/>
            <person name="Jerome K."/>
            <person name="Vora S."/>
            <person name="Quinn K."/>
        </authorList>
    </citation>
    <scope>NUCLEOTIDE SEQUENCE [LARGE SCALE GENOMIC DNA]</scope>
    <source>
        <strain evidence="1 2">SCH</strain>
    </source>
</reference>
<dbReference type="EMBL" id="MCHX01000054">
    <property type="protein sequence ID" value="OFJ51847.1"/>
    <property type="molecule type" value="Genomic_DNA"/>
</dbReference>
<evidence type="ECO:0000313" key="2">
    <source>
        <dbReference type="Proteomes" id="UP000178953"/>
    </source>
</evidence>
<dbReference type="Proteomes" id="UP000178953">
    <property type="component" value="Unassembled WGS sequence"/>
</dbReference>
<organism evidence="1 2">
    <name type="scientific">Mycolicibacterium grossiae</name>
    <dbReference type="NCBI Taxonomy" id="1552759"/>
    <lineage>
        <taxon>Bacteria</taxon>
        <taxon>Bacillati</taxon>
        <taxon>Actinomycetota</taxon>
        <taxon>Actinomycetes</taxon>
        <taxon>Mycobacteriales</taxon>
        <taxon>Mycobacteriaceae</taxon>
        <taxon>Mycolicibacterium</taxon>
    </lineage>
</organism>
<name>A0A1E8Q0B2_9MYCO</name>
<evidence type="ECO:0000313" key="1">
    <source>
        <dbReference type="EMBL" id="OFJ51847.1"/>
    </source>
</evidence>
<comment type="caution">
    <text evidence="1">The sequence shown here is derived from an EMBL/GenBank/DDBJ whole genome shotgun (WGS) entry which is preliminary data.</text>
</comment>
<gene>
    <name evidence="1" type="ORF">BEL07_20520</name>
</gene>
<dbReference type="RefSeq" id="WP_070354916.1">
    <property type="nucleotide sequence ID" value="NZ_MCHX01000054.1"/>
</dbReference>
<accession>A0A1E8Q0B2</accession>